<dbReference type="OrthoDB" id="1906820at2759"/>
<dbReference type="InterPro" id="IPR053151">
    <property type="entry name" value="RNase_H-like"/>
</dbReference>
<dbReference type="AlphaFoldDB" id="A0A7J6VPQ2"/>
<proteinExistence type="predicted"/>
<evidence type="ECO:0000313" key="2">
    <source>
        <dbReference type="EMBL" id="KAF5186342.1"/>
    </source>
</evidence>
<dbReference type="InterPro" id="IPR012337">
    <property type="entry name" value="RNaseH-like_sf"/>
</dbReference>
<gene>
    <name evidence="2" type="ORF">FRX31_024074</name>
</gene>
<dbReference type="InterPro" id="IPR044730">
    <property type="entry name" value="RNase_H-like_dom_plant"/>
</dbReference>
<dbReference type="Gene3D" id="3.30.420.10">
    <property type="entry name" value="Ribonuclease H-like superfamily/Ribonuclease H"/>
    <property type="match status" value="1"/>
</dbReference>
<evidence type="ECO:0000313" key="3">
    <source>
        <dbReference type="Proteomes" id="UP000554482"/>
    </source>
</evidence>
<protein>
    <recommendedName>
        <fullName evidence="1">RNase H type-1 domain-containing protein</fullName>
    </recommendedName>
</protein>
<dbReference type="PANTHER" id="PTHR47723">
    <property type="entry name" value="OS05G0353850 PROTEIN"/>
    <property type="match status" value="1"/>
</dbReference>
<name>A0A7J6VPQ2_THATH</name>
<dbReference type="CDD" id="cd06222">
    <property type="entry name" value="RNase_H_like"/>
    <property type="match status" value="1"/>
</dbReference>
<comment type="caution">
    <text evidence="2">The sequence shown here is derived from an EMBL/GenBank/DDBJ whole genome shotgun (WGS) entry which is preliminary data.</text>
</comment>
<feature type="non-terminal residue" evidence="2">
    <location>
        <position position="98"/>
    </location>
</feature>
<dbReference type="Pfam" id="PF13456">
    <property type="entry name" value="RVT_3"/>
    <property type="match status" value="1"/>
</dbReference>
<sequence length="98" mass="11128">MSITRVLIASDSKNAVLCLKGEQVVPWYTRETIQEIQEMCQRLEDHTFIHVFKETNQAADYLAGIVGPKGIVKALQLLTKDLNEIVHKDKNNVVFTET</sequence>
<dbReference type="GO" id="GO:0004523">
    <property type="term" value="F:RNA-DNA hybrid ribonuclease activity"/>
    <property type="evidence" value="ECO:0007669"/>
    <property type="project" value="InterPro"/>
</dbReference>
<feature type="domain" description="RNase H type-1" evidence="1">
    <location>
        <begin position="3"/>
        <end position="63"/>
    </location>
</feature>
<keyword evidence="3" id="KW-1185">Reference proteome</keyword>
<reference evidence="2 3" key="1">
    <citation type="submission" date="2020-06" db="EMBL/GenBank/DDBJ databases">
        <title>Transcriptomic and genomic resources for Thalictrum thalictroides and T. hernandezii: Facilitating candidate gene discovery in an emerging model plant lineage.</title>
        <authorList>
            <person name="Arias T."/>
            <person name="Riano-Pachon D.M."/>
            <person name="Di Stilio V.S."/>
        </authorList>
    </citation>
    <scope>NUCLEOTIDE SEQUENCE [LARGE SCALE GENOMIC DNA]</scope>
    <source>
        <strain evidence="3">cv. WT478/WT964</strain>
        <tissue evidence="2">Leaves</tissue>
    </source>
</reference>
<dbReference type="SUPFAM" id="SSF53098">
    <property type="entry name" value="Ribonuclease H-like"/>
    <property type="match status" value="1"/>
</dbReference>
<organism evidence="2 3">
    <name type="scientific">Thalictrum thalictroides</name>
    <name type="common">Rue-anemone</name>
    <name type="synonym">Anemone thalictroides</name>
    <dbReference type="NCBI Taxonomy" id="46969"/>
    <lineage>
        <taxon>Eukaryota</taxon>
        <taxon>Viridiplantae</taxon>
        <taxon>Streptophyta</taxon>
        <taxon>Embryophyta</taxon>
        <taxon>Tracheophyta</taxon>
        <taxon>Spermatophyta</taxon>
        <taxon>Magnoliopsida</taxon>
        <taxon>Ranunculales</taxon>
        <taxon>Ranunculaceae</taxon>
        <taxon>Thalictroideae</taxon>
        <taxon>Thalictrum</taxon>
    </lineage>
</organism>
<dbReference type="Proteomes" id="UP000554482">
    <property type="component" value="Unassembled WGS sequence"/>
</dbReference>
<dbReference type="EMBL" id="JABWDY010029430">
    <property type="protein sequence ID" value="KAF5186342.1"/>
    <property type="molecule type" value="Genomic_DNA"/>
</dbReference>
<dbReference type="InterPro" id="IPR002156">
    <property type="entry name" value="RNaseH_domain"/>
</dbReference>
<evidence type="ECO:0000259" key="1">
    <source>
        <dbReference type="Pfam" id="PF13456"/>
    </source>
</evidence>
<dbReference type="GO" id="GO:0003676">
    <property type="term" value="F:nucleic acid binding"/>
    <property type="evidence" value="ECO:0007669"/>
    <property type="project" value="InterPro"/>
</dbReference>
<dbReference type="InterPro" id="IPR036397">
    <property type="entry name" value="RNaseH_sf"/>
</dbReference>
<dbReference type="PANTHER" id="PTHR47723:SF19">
    <property type="entry name" value="POLYNUCLEOTIDYL TRANSFERASE, RIBONUCLEASE H-LIKE SUPERFAMILY PROTEIN"/>
    <property type="match status" value="1"/>
</dbReference>
<accession>A0A7J6VPQ2</accession>